<dbReference type="Proteomes" id="UP000709466">
    <property type="component" value="Unassembled WGS sequence"/>
</dbReference>
<gene>
    <name evidence="2" type="ORF">HCZ30_06920</name>
</gene>
<dbReference type="Pfam" id="PF04332">
    <property type="entry name" value="DUF475"/>
    <property type="match status" value="1"/>
</dbReference>
<accession>A0ABX0VVQ4</accession>
<feature type="transmembrane region" description="Helical" evidence="1">
    <location>
        <begin position="257"/>
        <end position="280"/>
    </location>
</feature>
<reference evidence="2 3" key="1">
    <citation type="submission" date="2020-03" db="EMBL/GenBank/DDBJ databases">
        <title>Bacterial isolates of synthetic phycosphere.</title>
        <authorList>
            <person name="Fu H."/>
            <person name="Moran M.A."/>
        </authorList>
    </citation>
    <scope>NUCLEOTIDE SEQUENCE [LARGE SCALE GENOMIC DNA]</scope>
    <source>
        <strain evidence="2 3">HF1</strain>
    </source>
</reference>
<dbReference type="EMBL" id="JAATOP010000004">
    <property type="protein sequence ID" value="NIY72164.1"/>
    <property type="molecule type" value="Genomic_DNA"/>
</dbReference>
<sequence>MAMPATTAHKSVLRYFYLAFIVTAIGLVLSTFVGWSMHGTVKGLLNVLFITAVLSVLEISLSFDNAIVNANKLREMTPVWQHRFLTWGILIAVFGMRIVFPVLVVAIAAKVGPLQAVNLALSHPHEYAEIMEGARVPISAFGGTFLLMVALSYFFDPDKEVHWLPGVERLMSKVGGAKFLVVTIVLGTITFVSSLFDPLMSSMFLRSAIWGLLTFLLVEVLSDYLDTGTSGVAASGGLGAFLYLEVLDASFSFDGVIGAFALTQNLFIIAIGLGIGAMYVRSMTVMLVEKGTLNEYRYLENGAFWSILVLAIIMFVQVTHHVPEALTGLIGGVLIGASFFASVRHNRIHGS</sequence>
<keyword evidence="3" id="KW-1185">Reference proteome</keyword>
<protein>
    <submittedName>
        <fullName evidence="2">DUF475 domain-containing protein</fullName>
    </submittedName>
</protein>
<dbReference type="NCBIfam" id="NF010620">
    <property type="entry name" value="PRK14013.2-6"/>
    <property type="match status" value="1"/>
</dbReference>
<feature type="transmembrane region" description="Helical" evidence="1">
    <location>
        <begin position="43"/>
        <end position="63"/>
    </location>
</feature>
<keyword evidence="1" id="KW-1133">Transmembrane helix</keyword>
<comment type="caution">
    <text evidence="2">The sequence shown here is derived from an EMBL/GenBank/DDBJ whole genome shotgun (WGS) entry which is preliminary data.</text>
</comment>
<feature type="transmembrane region" description="Helical" evidence="1">
    <location>
        <begin position="84"/>
        <end position="109"/>
    </location>
</feature>
<evidence type="ECO:0000313" key="2">
    <source>
        <dbReference type="EMBL" id="NIY72164.1"/>
    </source>
</evidence>
<evidence type="ECO:0000256" key="1">
    <source>
        <dbReference type="SAM" id="Phobius"/>
    </source>
</evidence>
<keyword evidence="1" id="KW-0472">Membrane</keyword>
<dbReference type="PANTHER" id="PTHR30238:SF4">
    <property type="entry name" value="SLL1022 PROTEIN"/>
    <property type="match status" value="1"/>
</dbReference>
<proteinExistence type="predicted"/>
<name>A0ABX0VVQ4_9RHOB</name>
<organism evidence="2 3">
    <name type="scientific">Marivivens donghaensis</name>
    <dbReference type="NCBI Taxonomy" id="1699413"/>
    <lineage>
        <taxon>Bacteria</taxon>
        <taxon>Pseudomonadati</taxon>
        <taxon>Pseudomonadota</taxon>
        <taxon>Alphaproteobacteria</taxon>
        <taxon>Rhodobacterales</taxon>
        <taxon>Paracoccaceae</taxon>
        <taxon>Marivivens group</taxon>
        <taxon>Marivivens</taxon>
    </lineage>
</organism>
<feature type="transmembrane region" description="Helical" evidence="1">
    <location>
        <begin position="136"/>
        <end position="155"/>
    </location>
</feature>
<feature type="transmembrane region" description="Helical" evidence="1">
    <location>
        <begin position="12"/>
        <end position="37"/>
    </location>
</feature>
<keyword evidence="1" id="KW-0812">Transmembrane</keyword>
<evidence type="ECO:0000313" key="3">
    <source>
        <dbReference type="Proteomes" id="UP000709466"/>
    </source>
</evidence>
<feature type="transmembrane region" description="Helical" evidence="1">
    <location>
        <begin position="176"/>
        <end position="196"/>
    </location>
</feature>
<feature type="transmembrane region" description="Helical" evidence="1">
    <location>
        <begin position="325"/>
        <end position="343"/>
    </location>
</feature>
<feature type="transmembrane region" description="Helical" evidence="1">
    <location>
        <begin position="301"/>
        <end position="319"/>
    </location>
</feature>
<dbReference type="InterPro" id="IPR007427">
    <property type="entry name" value="DUF475"/>
</dbReference>
<dbReference type="PANTHER" id="PTHR30238">
    <property type="entry name" value="MEMBRANE BOUND PREDICTED REDOX MODULATOR"/>
    <property type="match status" value="1"/>
</dbReference>